<sequence length="259" mass="29822">MNVLIIEDEPLAARQLRSMVLQCDPAITIVAVLDSVETSVNWLSGHPHPDLLLADVELVDGQSFDIFNQVPVRCPVIFTTAYDEYALKAFQVHSVDYLLKPINEAALRRSLDKFQEMRRLFGTGIPALDVQQLMTMLRPAPAPQPTDYRERFLLRQGARLIPVEVADMAYFFTRDRLTFVQTWEGRTLMIDYHLDDLGQKLNPQHFFRANRQFILSARSISDVHLHFNGRLKLELTPPVEEEVFISRDRAADFRAWLGE</sequence>
<dbReference type="SMART" id="SM00850">
    <property type="entry name" value="LytTR"/>
    <property type="match status" value="1"/>
</dbReference>
<keyword evidence="4" id="KW-0238">DNA-binding</keyword>
<dbReference type="SMART" id="SM00448">
    <property type="entry name" value="REC"/>
    <property type="match status" value="1"/>
</dbReference>
<evidence type="ECO:0000313" key="5">
    <source>
        <dbReference type="Proteomes" id="UP000181790"/>
    </source>
</evidence>
<dbReference type="Gene3D" id="2.40.50.1020">
    <property type="entry name" value="LytTr DNA-binding domain"/>
    <property type="match status" value="1"/>
</dbReference>
<feature type="domain" description="HTH LytTR-type" evidence="3">
    <location>
        <begin position="152"/>
        <end position="259"/>
    </location>
</feature>
<dbReference type="Gene3D" id="3.40.50.2300">
    <property type="match status" value="1"/>
</dbReference>
<dbReference type="PANTHER" id="PTHR37299">
    <property type="entry name" value="TRANSCRIPTIONAL REGULATOR-RELATED"/>
    <property type="match status" value="1"/>
</dbReference>
<dbReference type="InterPro" id="IPR007492">
    <property type="entry name" value="LytTR_DNA-bd_dom"/>
</dbReference>
<keyword evidence="1" id="KW-0597">Phosphoprotein</keyword>
<evidence type="ECO:0000259" key="2">
    <source>
        <dbReference type="PROSITE" id="PS50110"/>
    </source>
</evidence>
<dbReference type="PROSITE" id="PS50930">
    <property type="entry name" value="HTH_LYTTR"/>
    <property type="match status" value="1"/>
</dbReference>
<comment type="caution">
    <text evidence="4">The sequence shown here is derived from an EMBL/GenBank/DDBJ whole genome shotgun (WGS) entry which is preliminary data.</text>
</comment>
<protein>
    <submittedName>
        <fullName evidence="4">DNA-binding response regulator</fullName>
    </submittedName>
</protein>
<dbReference type="GO" id="GO:0003677">
    <property type="term" value="F:DNA binding"/>
    <property type="evidence" value="ECO:0007669"/>
    <property type="project" value="UniProtKB-KW"/>
</dbReference>
<keyword evidence="5" id="KW-1185">Reference proteome</keyword>
<dbReference type="Pfam" id="PF00072">
    <property type="entry name" value="Response_reg"/>
    <property type="match status" value="1"/>
</dbReference>
<dbReference type="PANTHER" id="PTHR37299:SF1">
    <property type="entry name" value="STAGE 0 SPORULATION PROTEIN A HOMOLOG"/>
    <property type="match status" value="1"/>
</dbReference>
<dbReference type="Proteomes" id="UP000181790">
    <property type="component" value="Unassembled WGS sequence"/>
</dbReference>
<dbReference type="FunFam" id="3.40.50.2300:FF:000361">
    <property type="entry name" value="Two-component system response regulator"/>
    <property type="match status" value="1"/>
</dbReference>
<name>A0A1S2VQN8_9BACT</name>
<dbReference type="InterPro" id="IPR001789">
    <property type="entry name" value="Sig_transdc_resp-reg_receiver"/>
</dbReference>
<dbReference type="Pfam" id="PF04397">
    <property type="entry name" value="LytTR"/>
    <property type="match status" value="1"/>
</dbReference>
<evidence type="ECO:0000256" key="1">
    <source>
        <dbReference type="PROSITE-ProRule" id="PRU00169"/>
    </source>
</evidence>
<dbReference type="AlphaFoldDB" id="A0A1S2VQN8"/>
<dbReference type="RefSeq" id="WP_071501200.1">
    <property type="nucleotide sequence ID" value="NZ_MORL01000001.1"/>
</dbReference>
<evidence type="ECO:0000313" key="4">
    <source>
        <dbReference type="EMBL" id="OIN60700.1"/>
    </source>
</evidence>
<dbReference type="InterPro" id="IPR046947">
    <property type="entry name" value="LytR-like"/>
</dbReference>
<dbReference type="PROSITE" id="PS50110">
    <property type="entry name" value="RESPONSE_REGULATORY"/>
    <property type="match status" value="1"/>
</dbReference>
<dbReference type="InterPro" id="IPR011006">
    <property type="entry name" value="CheY-like_superfamily"/>
</dbReference>
<accession>A0A1S2VQN8</accession>
<feature type="modified residue" description="4-aspartylphosphate" evidence="1">
    <location>
        <position position="55"/>
    </location>
</feature>
<dbReference type="GO" id="GO:0000156">
    <property type="term" value="F:phosphorelay response regulator activity"/>
    <property type="evidence" value="ECO:0007669"/>
    <property type="project" value="InterPro"/>
</dbReference>
<dbReference type="EMBL" id="MORL01000001">
    <property type="protein sequence ID" value="OIN60700.1"/>
    <property type="molecule type" value="Genomic_DNA"/>
</dbReference>
<organism evidence="4 5">
    <name type="scientific">Arsenicibacter rosenii</name>
    <dbReference type="NCBI Taxonomy" id="1750698"/>
    <lineage>
        <taxon>Bacteria</taxon>
        <taxon>Pseudomonadati</taxon>
        <taxon>Bacteroidota</taxon>
        <taxon>Cytophagia</taxon>
        <taxon>Cytophagales</taxon>
        <taxon>Spirosomataceae</taxon>
        <taxon>Arsenicibacter</taxon>
    </lineage>
</organism>
<dbReference type="SUPFAM" id="SSF52172">
    <property type="entry name" value="CheY-like"/>
    <property type="match status" value="1"/>
</dbReference>
<gene>
    <name evidence="4" type="ORF">BLX24_00880</name>
</gene>
<dbReference type="OrthoDB" id="646623at2"/>
<feature type="domain" description="Response regulatory" evidence="2">
    <location>
        <begin position="2"/>
        <end position="115"/>
    </location>
</feature>
<proteinExistence type="predicted"/>
<evidence type="ECO:0000259" key="3">
    <source>
        <dbReference type="PROSITE" id="PS50930"/>
    </source>
</evidence>
<reference evidence="4 5" key="1">
    <citation type="submission" date="2016-10" db="EMBL/GenBank/DDBJ databases">
        <title>Arsenicibacter rosenii gen. nov., sp. nov., an efficient arsenic-methylating bacterium isolated from an arsenic-contaminated paddy soil.</title>
        <authorList>
            <person name="Huang K."/>
        </authorList>
    </citation>
    <scope>NUCLEOTIDE SEQUENCE [LARGE SCALE GENOMIC DNA]</scope>
    <source>
        <strain evidence="4 5">SM-1</strain>
    </source>
</reference>